<reference evidence="2 3" key="1">
    <citation type="submission" date="2018-08" db="EMBL/GenBank/DDBJ databases">
        <title>Thalassotalea euphylliae genome.</title>
        <authorList>
            <person name="Summers S."/>
            <person name="Rice S.A."/>
            <person name="Freckelton M.L."/>
            <person name="Nedved B.T."/>
            <person name="Hadfield M.G."/>
        </authorList>
    </citation>
    <scope>NUCLEOTIDE SEQUENCE [LARGE SCALE GENOMIC DNA]</scope>
    <source>
        <strain evidence="2 3">H1</strain>
    </source>
</reference>
<dbReference type="PROSITE" id="PS51833">
    <property type="entry name" value="HDOD"/>
    <property type="match status" value="1"/>
</dbReference>
<dbReference type="PANTHER" id="PTHR33525:SF5">
    <property type="entry name" value="TWO COMPONENT SIGNAL TRANSDUCTION SYSTEM RESPONSE REGULATOR"/>
    <property type="match status" value="1"/>
</dbReference>
<dbReference type="OrthoDB" id="9770715at2"/>
<dbReference type="PANTHER" id="PTHR33525">
    <property type="match status" value="1"/>
</dbReference>
<dbReference type="SUPFAM" id="SSF109604">
    <property type="entry name" value="HD-domain/PDEase-like"/>
    <property type="match status" value="1"/>
</dbReference>
<dbReference type="RefSeq" id="WP_116009377.1">
    <property type="nucleotide sequence ID" value="NZ_QUOU01000001.1"/>
</dbReference>
<dbReference type="Gene3D" id="1.10.3210.10">
    <property type="entry name" value="Hypothetical protein af1432"/>
    <property type="match status" value="1"/>
</dbReference>
<name>A0A3E0TV60_9GAMM</name>
<dbReference type="EMBL" id="QUOU01000001">
    <property type="protein sequence ID" value="REL28340.1"/>
    <property type="molecule type" value="Genomic_DNA"/>
</dbReference>
<dbReference type="InterPro" id="IPR013976">
    <property type="entry name" value="HDOD"/>
</dbReference>
<accession>A0A3E0TV60</accession>
<gene>
    <name evidence="2" type="ORF">DXX93_18380</name>
</gene>
<evidence type="ECO:0000313" key="3">
    <source>
        <dbReference type="Proteomes" id="UP000256478"/>
    </source>
</evidence>
<evidence type="ECO:0000313" key="2">
    <source>
        <dbReference type="EMBL" id="REL28340.1"/>
    </source>
</evidence>
<feature type="domain" description="HDOD" evidence="1">
    <location>
        <begin position="13"/>
        <end position="206"/>
    </location>
</feature>
<dbReference type="Pfam" id="PF08668">
    <property type="entry name" value="HDOD"/>
    <property type="match status" value="1"/>
</dbReference>
<dbReference type="InterPro" id="IPR052340">
    <property type="entry name" value="RNase_Y/CdgJ"/>
</dbReference>
<evidence type="ECO:0000259" key="1">
    <source>
        <dbReference type="PROSITE" id="PS51833"/>
    </source>
</evidence>
<organism evidence="2 3">
    <name type="scientific">Thalassotalea euphylliae</name>
    <dbReference type="NCBI Taxonomy" id="1655234"/>
    <lineage>
        <taxon>Bacteria</taxon>
        <taxon>Pseudomonadati</taxon>
        <taxon>Pseudomonadota</taxon>
        <taxon>Gammaproteobacteria</taxon>
        <taxon>Alteromonadales</taxon>
        <taxon>Colwelliaceae</taxon>
        <taxon>Thalassotalea</taxon>
    </lineage>
</organism>
<dbReference type="Proteomes" id="UP000256478">
    <property type="component" value="Unassembled WGS sequence"/>
</dbReference>
<proteinExistence type="predicted"/>
<comment type="caution">
    <text evidence="2">The sequence shown here is derived from an EMBL/GenBank/DDBJ whole genome shotgun (WGS) entry which is preliminary data.</text>
</comment>
<dbReference type="AlphaFoldDB" id="A0A3E0TV60"/>
<protein>
    <submittedName>
        <fullName evidence="2">HDOD domain-containing protein</fullName>
    </submittedName>
</protein>
<sequence>MKAVEYAEKANEIFVLSDSFLRIKELIDDETSTIDDIAEVILIDPALSATVLKLANSSFFNYPGKIDTISKAVLVLGITEVYNLVIAYFTTDAFKKIDADAKYLESYWECSVDCALLIKYLGESLRVPNAERLFILGLLHNLGELVVKQSMPEQVEACQPDGSDAMPWQLQQQTLGFTFGECTAELLKIWQLPYSLIEPVRAQDSDDLSHASDETKLLYVAKRLMWHSNYFPKDSLDKFINQEQLDALLVNQELVGAALSYCDQERLAVLSVLKPSALMIY</sequence>